<comment type="caution">
    <text evidence="2">The sequence shown here is derived from an EMBL/GenBank/DDBJ whole genome shotgun (WGS) entry which is preliminary data.</text>
</comment>
<evidence type="ECO:0000313" key="2">
    <source>
        <dbReference type="EMBL" id="MDT0386073.1"/>
    </source>
</evidence>
<keyword evidence="3" id="KW-1185">Reference proteome</keyword>
<dbReference type="RefSeq" id="WP_311679301.1">
    <property type="nucleotide sequence ID" value="NZ_JAVREU010000001.1"/>
</dbReference>
<dbReference type="EMBL" id="JAVREU010000001">
    <property type="protein sequence ID" value="MDT0386073.1"/>
    <property type="molecule type" value="Genomic_DNA"/>
</dbReference>
<accession>A0ABU2P2U4</accession>
<dbReference type="Proteomes" id="UP001183586">
    <property type="component" value="Unassembled WGS sequence"/>
</dbReference>
<evidence type="ECO:0000256" key="1">
    <source>
        <dbReference type="SAM" id="MobiDB-lite"/>
    </source>
</evidence>
<proteinExistence type="predicted"/>
<name>A0ABU2P2U4_9ACTN</name>
<organism evidence="2 3">
    <name type="scientific">Streptomyces dubilierae</name>
    <dbReference type="NCBI Taxonomy" id="3075533"/>
    <lineage>
        <taxon>Bacteria</taxon>
        <taxon>Bacillati</taxon>
        <taxon>Actinomycetota</taxon>
        <taxon>Actinomycetes</taxon>
        <taxon>Kitasatosporales</taxon>
        <taxon>Streptomycetaceae</taxon>
        <taxon>Streptomyces</taxon>
    </lineage>
</organism>
<sequence>MDVPYDLGDDHRLVDTLCPDMKVTLERPDPDIATAVTGAADLSRVGRGLLLHLVERAKARDAAAEGTGRGNTITAPHGQGGHRRMAHPARRLCSAWALLTGQDLDATTLVRVLGAWLGQPA</sequence>
<evidence type="ECO:0000313" key="3">
    <source>
        <dbReference type="Proteomes" id="UP001183586"/>
    </source>
</evidence>
<gene>
    <name evidence="2" type="ORF">RM641_01400</name>
</gene>
<feature type="region of interest" description="Disordered" evidence="1">
    <location>
        <begin position="62"/>
        <end position="84"/>
    </location>
</feature>
<reference evidence="3" key="1">
    <citation type="submission" date="2023-07" db="EMBL/GenBank/DDBJ databases">
        <title>30 novel species of actinomycetes from the DSMZ collection.</title>
        <authorList>
            <person name="Nouioui I."/>
        </authorList>
    </citation>
    <scope>NUCLEOTIDE SEQUENCE [LARGE SCALE GENOMIC DNA]</scope>
    <source>
        <strain evidence="3">DSM 41921</strain>
    </source>
</reference>
<protein>
    <submittedName>
        <fullName evidence="2">Uncharacterized protein</fullName>
    </submittedName>
</protein>